<reference evidence="2" key="1">
    <citation type="submission" date="2021-06" db="EMBL/GenBank/DDBJ databases">
        <authorList>
            <person name="Kallberg Y."/>
            <person name="Tangrot J."/>
            <person name="Rosling A."/>
        </authorList>
    </citation>
    <scope>NUCLEOTIDE SEQUENCE</scope>
    <source>
        <strain evidence="2">AZ414A</strain>
    </source>
</reference>
<evidence type="ECO:0000313" key="3">
    <source>
        <dbReference type="Proteomes" id="UP000789706"/>
    </source>
</evidence>
<proteinExistence type="predicted"/>
<organism evidence="2 3">
    <name type="scientific">Diversispora eburnea</name>
    <dbReference type="NCBI Taxonomy" id="1213867"/>
    <lineage>
        <taxon>Eukaryota</taxon>
        <taxon>Fungi</taxon>
        <taxon>Fungi incertae sedis</taxon>
        <taxon>Mucoromycota</taxon>
        <taxon>Glomeromycotina</taxon>
        <taxon>Glomeromycetes</taxon>
        <taxon>Diversisporales</taxon>
        <taxon>Diversisporaceae</taxon>
        <taxon>Diversispora</taxon>
    </lineage>
</organism>
<evidence type="ECO:0000313" key="2">
    <source>
        <dbReference type="EMBL" id="CAG8441448.1"/>
    </source>
</evidence>
<keyword evidence="3" id="KW-1185">Reference proteome</keyword>
<gene>
    <name evidence="2" type="ORF">DEBURN_LOCUS1475</name>
</gene>
<dbReference type="OrthoDB" id="2360013at2759"/>
<name>A0A9N8V7W5_9GLOM</name>
<dbReference type="Proteomes" id="UP000789706">
    <property type="component" value="Unassembled WGS sequence"/>
</dbReference>
<feature type="region of interest" description="Disordered" evidence="1">
    <location>
        <begin position="108"/>
        <end position="141"/>
    </location>
</feature>
<comment type="caution">
    <text evidence="2">The sequence shown here is derived from an EMBL/GenBank/DDBJ whole genome shotgun (WGS) entry which is preliminary data.</text>
</comment>
<sequence>MISTPTSPSGISLQSRIANLNISSPPMHSRRFSPYGSVSIPGSPRMMPSGLGNGRTGFNGNNAYSEGDEWQFQNVGIQPLMSHNIEEATVQSHSIMMMEQATTQQQSQEMFGQQQPSSAPPTTTEFDQAFQQPPSSAPPMTTEFVDYDFINPMNLMSIGPDMMRLSVSDTDEAQNVLLKQESDNENKVERQSNGSLLSNETVTGILTQQTLGFDFNSQHQLQDEHMMLKSDDFLNYTSVAPQHLPMQLELQQDGMAFSRW</sequence>
<dbReference type="EMBL" id="CAJVPK010000065">
    <property type="protein sequence ID" value="CAG8441448.1"/>
    <property type="molecule type" value="Genomic_DNA"/>
</dbReference>
<feature type="compositionally biased region" description="Polar residues" evidence="1">
    <location>
        <begin position="116"/>
        <end position="126"/>
    </location>
</feature>
<evidence type="ECO:0000256" key="1">
    <source>
        <dbReference type="SAM" id="MobiDB-lite"/>
    </source>
</evidence>
<accession>A0A9N8V7W5</accession>
<protein>
    <submittedName>
        <fullName evidence="2">1446_t:CDS:1</fullName>
    </submittedName>
</protein>
<dbReference type="AlphaFoldDB" id="A0A9N8V7W5"/>